<feature type="region of interest" description="Disordered" evidence="1">
    <location>
        <begin position="1"/>
        <end position="23"/>
    </location>
</feature>
<dbReference type="AlphaFoldDB" id="A0AAE8MNC2"/>
<evidence type="ECO:0000256" key="1">
    <source>
        <dbReference type="SAM" id="MobiDB-lite"/>
    </source>
</evidence>
<organism evidence="2 3">
    <name type="scientific">Cephalotrichum gorgonifer</name>
    <dbReference type="NCBI Taxonomy" id="2041049"/>
    <lineage>
        <taxon>Eukaryota</taxon>
        <taxon>Fungi</taxon>
        <taxon>Dikarya</taxon>
        <taxon>Ascomycota</taxon>
        <taxon>Pezizomycotina</taxon>
        <taxon>Sordariomycetes</taxon>
        <taxon>Hypocreomycetidae</taxon>
        <taxon>Microascales</taxon>
        <taxon>Microascaceae</taxon>
        <taxon>Cephalotrichum</taxon>
    </lineage>
</organism>
<comment type="caution">
    <text evidence="2">The sequence shown here is derived from an EMBL/GenBank/DDBJ whole genome shotgun (WGS) entry which is preliminary data.</text>
</comment>
<accession>A0AAE8MNC2</accession>
<keyword evidence="3" id="KW-1185">Reference proteome</keyword>
<dbReference type="EMBL" id="ONZQ02000001">
    <property type="protein sequence ID" value="SPN96597.1"/>
    <property type="molecule type" value="Genomic_DNA"/>
</dbReference>
<dbReference type="Proteomes" id="UP001187682">
    <property type="component" value="Unassembled WGS sequence"/>
</dbReference>
<name>A0AAE8MNC2_9PEZI</name>
<sequence>MSNTPPSPPTHLSLPNGTNPTSELKYRMDTFFGSELPASDRLAVPTVDDEGSAGGNGTTGERLQRLKDNIEEWVEVIQKGGNSGSGPGR</sequence>
<evidence type="ECO:0000313" key="3">
    <source>
        <dbReference type="Proteomes" id="UP001187682"/>
    </source>
</evidence>
<reference evidence="2" key="1">
    <citation type="submission" date="2018-03" db="EMBL/GenBank/DDBJ databases">
        <authorList>
            <person name="Guldener U."/>
        </authorList>
    </citation>
    <scope>NUCLEOTIDE SEQUENCE</scope>
</reference>
<protein>
    <submittedName>
        <fullName evidence="2">Uncharacterized protein</fullName>
    </submittedName>
</protein>
<gene>
    <name evidence="2" type="ORF">DNG_00119</name>
</gene>
<evidence type="ECO:0000313" key="2">
    <source>
        <dbReference type="EMBL" id="SPN96597.1"/>
    </source>
</evidence>
<proteinExistence type="predicted"/>